<dbReference type="Pfam" id="PF00005">
    <property type="entry name" value="ABC_tran"/>
    <property type="match status" value="1"/>
</dbReference>
<evidence type="ECO:0000313" key="5">
    <source>
        <dbReference type="EMBL" id="TRM58176.1"/>
    </source>
</evidence>
<dbReference type="AlphaFoldDB" id="A0A550C093"/>
<dbReference type="PROSITE" id="PS50893">
    <property type="entry name" value="ABC_TRANSPORTER_2"/>
    <property type="match status" value="1"/>
</dbReference>
<protein>
    <submittedName>
        <fullName evidence="5">P-loop containing nucleoside triphosphate hydrolase protein</fullName>
    </submittedName>
</protein>
<comment type="similarity">
    <text evidence="3">Belongs to the ABC transporter superfamily. ABCB family. Heavy Metal importer (TC 3.A.1.210) subfamily.</text>
</comment>
<dbReference type="PANTHER" id="PTHR24221:SF654">
    <property type="entry name" value="ATP-BINDING CASSETTE SUB-FAMILY B MEMBER 6"/>
    <property type="match status" value="1"/>
</dbReference>
<keyword evidence="5" id="KW-0378">Hydrolase</keyword>
<dbReference type="SUPFAM" id="SSF52540">
    <property type="entry name" value="P-loop containing nucleoside triphosphate hydrolases"/>
    <property type="match status" value="1"/>
</dbReference>
<proteinExistence type="inferred from homology"/>
<dbReference type="Proteomes" id="UP000320762">
    <property type="component" value="Unassembled WGS sequence"/>
</dbReference>
<name>A0A550C093_9AGAR</name>
<dbReference type="PANTHER" id="PTHR24221">
    <property type="entry name" value="ATP-BINDING CASSETTE SUB-FAMILY B"/>
    <property type="match status" value="1"/>
</dbReference>
<dbReference type="Gene3D" id="3.40.50.300">
    <property type="entry name" value="P-loop containing nucleotide triphosphate hydrolases"/>
    <property type="match status" value="1"/>
</dbReference>
<accession>A0A550C093</accession>
<dbReference type="GO" id="GO:0005524">
    <property type="term" value="F:ATP binding"/>
    <property type="evidence" value="ECO:0007669"/>
    <property type="project" value="UniProtKB-KW"/>
</dbReference>
<dbReference type="InterPro" id="IPR003593">
    <property type="entry name" value="AAA+_ATPase"/>
</dbReference>
<comment type="caution">
    <text evidence="5">The sequence shown here is derived from an EMBL/GenBank/DDBJ whole genome shotgun (WGS) entry which is preliminary data.</text>
</comment>
<feature type="domain" description="ABC transporter" evidence="4">
    <location>
        <begin position="2"/>
        <end position="242"/>
    </location>
</feature>
<gene>
    <name evidence="5" type="ORF">BD626DRAFT_464034</name>
</gene>
<evidence type="ECO:0000259" key="4">
    <source>
        <dbReference type="PROSITE" id="PS50893"/>
    </source>
</evidence>
<dbReference type="InterPro" id="IPR039421">
    <property type="entry name" value="Type_1_exporter"/>
</dbReference>
<keyword evidence="6" id="KW-1185">Reference proteome</keyword>
<dbReference type="InterPro" id="IPR003439">
    <property type="entry name" value="ABC_transporter-like_ATP-bd"/>
</dbReference>
<sequence>MVSCRDGSIEYPNGTKAIDGESVDIKPGQIILLTGTSNSGKTSFLNALLRLMPVSAGELLLDGRPVTEHDIRELRRSAVYLTQDDALLPLSLRDNVFLGTGLADDTDSTNVLAQRALDLAGFVGTPDLTLDSLLERVAMIDQSISKDIVVAARAFARLLSGNTRLVLVDNAFAELDGPSELALLDRILAHRGGATVIVSGRLAYLGERADLILCMDKGKIVQRGTHEVLVRDDEGVYAKLYDAN</sequence>
<dbReference type="EMBL" id="VDMD01000038">
    <property type="protein sequence ID" value="TRM58176.1"/>
    <property type="molecule type" value="Genomic_DNA"/>
</dbReference>
<keyword evidence="1" id="KW-0547">Nucleotide-binding</keyword>
<evidence type="ECO:0000256" key="2">
    <source>
        <dbReference type="ARBA" id="ARBA00022840"/>
    </source>
</evidence>
<dbReference type="InterPro" id="IPR027417">
    <property type="entry name" value="P-loop_NTPase"/>
</dbReference>
<evidence type="ECO:0000313" key="6">
    <source>
        <dbReference type="Proteomes" id="UP000320762"/>
    </source>
</evidence>
<evidence type="ECO:0000256" key="3">
    <source>
        <dbReference type="ARBA" id="ARBA00024363"/>
    </source>
</evidence>
<keyword evidence="2" id="KW-0067">ATP-binding</keyword>
<dbReference type="STRING" id="97359.A0A550C093"/>
<dbReference type="SMART" id="SM00382">
    <property type="entry name" value="AAA"/>
    <property type="match status" value="1"/>
</dbReference>
<organism evidence="5 6">
    <name type="scientific">Schizophyllum amplum</name>
    <dbReference type="NCBI Taxonomy" id="97359"/>
    <lineage>
        <taxon>Eukaryota</taxon>
        <taxon>Fungi</taxon>
        <taxon>Dikarya</taxon>
        <taxon>Basidiomycota</taxon>
        <taxon>Agaricomycotina</taxon>
        <taxon>Agaricomycetes</taxon>
        <taxon>Agaricomycetidae</taxon>
        <taxon>Agaricales</taxon>
        <taxon>Schizophyllaceae</taxon>
        <taxon>Schizophyllum</taxon>
    </lineage>
</organism>
<evidence type="ECO:0000256" key="1">
    <source>
        <dbReference type="ARBA" id="ARBA00022741"/>
    </source>
</evidence>
<reference evidence="5 6" key="1">
    <citation type="journal article" date="2019" name="New Phytol.">
        <title>Comparative genomics reveals unique wood-decay strategies and fruiting body development in the Schizophyllaceae.</title>
        <authorList>
            <person name="Almasi E."/>
            <person name="Sahu N."/>
            <person name="Krizsan K."/>
            <person name="Balint B."/>
            <person name="Kovacs G.M."/>
            <person name="Kiss B."/>
            <person name="Cseklye J."/>
            <person name="Drula E."/>
            <person name="Henrissat B."/>
            <person name="Nagy I."/>
            <person name="Chovatia M."/>
            <person name="Adam C."/>
            <person name="LaButti K."/>
            <person name="Lipzen A."/>
            <person name="Riley R."/>
            <person name="Grigoriev I.V."/>
            <person name="Nagy L.G."/>
        </authorList>
    </citation>
    <scope>NUCLEOTIDE SEQUENCE [LARGE SCALE GENOMIC DNA]</scope>
    <source>
        <strain evidence="5 6">NL-1724</strain>
    </source>
</reference>
<dbReference type="GO" id="GO:0042626">
    <property type="term" value="F:ATPase-coupled transmembrane transporter activity"/>
    <property type="evidence" value="ECO:0007669"/>
    <property type="project" value="TreeGrafter"/>
</dbReference>
<dbReference type="GO" id="GO:0016887">
    <property type="term" value="F:ATP hydrolysis activity"/>
    <property type="evidence" value="ECO:0007669"/>
    <property type="project" value="InterPro"/>
</dbReference>
<dbReference type="OrthoDB" id="6500128at2759"/>